<gene>
    <name evidence="1" type="ORF">CW311_07075</name>
</gene>
<evidence type="ECO:0000313" key="2">
    <source>
        <dbReference type="Proteomes" id="UP000233553"/>
    </source>
</evidence>
<name>A0A2N0WHK0_9GAMM</name>
<dbReference type="RefSeq" id="WP_101236078.1">
    <property type="nucleotide sequence ID" value="NZ_PISJ01000010.1"/>
</dbReference>
<proteinExistence type="predicted"/>
<accession>A0A2N0WHK0</accession>
<evidence type="ECO:0000313" key="1">
    <source>
        <dbReference type="EMBL" id="PKF34915.1"/>
    </source>
</evidence>
<sequence length="143" mass="16165">MWILVLTLIIGLLILLFARKFQNTNHLSSFVSENESFVDNVLYTFEIVAVRSFQQNLKQIVDSQAKENLIEVTANLISEPSNKFDKNAIKVQINGLNVGYLSRNDAQQFAEISMDKKVAAVINEEDGVYSVKLAIQNLEDLKD</sequence>
<dbReference type="AlphaFoldDB" id="A0A2N0WHK0"/>
<protein>
    <recommendedName>
        <fullName evidence="3">HIRAN domain-containing protein</fullName>
    </recommendedName>
</protein>
<comment type="caution">
    <text evidence="1">The sequence shown here is derived from an EMBL/GenBank/DDBJ whole genome shotgun (WGS) entry which is preliminary data.</text>
</comment>
<reference evidence="1 2" key="1">
    <citation type="submission" date="2017-12" db="EMBL/GenBank/DDBJ databases">
        <title>Draft Genome sequences of multiple microbial strains isolated from spacecraft associated surfaces.</title>
        <authorList>
            <person name="Seuylemezian A."/>
            <person name="Vaishampayan P."/>
            <person name="Venkateswaran K."/>
        </authorList>
    </citation>
    <scope>NUCLEOTIDE SEQUENCE [LARGE SCALE GENOMIC DNA]</scope>
    <source>
        <strain evidence="1 2">2P01AA</strain>
    </source>
</reference>
<dbReference type="Gene3D" id="3.30.70.2330">
    <property type="match status" value="1"/>
</dbReference>
<dbReference type="EMBL" id="PISJ01000010">
    <property type="protein sequence ID" value="PKF34915.1"/>
    <property type="molecule type" value="Genomic_DNA"/>
</dbReference>
<evidence type="ECO:0008006" key="3">
    <source>
        <dbReference type="Google" id="ProtNLM"/>
    </source>
</evidence>
<dbReference type="Proteomes" id="UP000233553">
    <property type="component" value="Unassembled WGS sequence"/>
</dbReference>
<organism evidence="1 2">
    <name type="scientific">Acinetobacter proteolyticus</name>
    <dbReference type="NCBI Taxonomy" id="1776741"/>
    <lineage>
        <taxon>Bacteria</taxon>
        <taxon>Pseudomonadati</taxon>
        <taxon>Pseudomonadota</taxon>
        <taxon>Gammaproteobacteria</taxon>
        <taxon>Moraxellales</taxon>
        <taxon>Moraxellaceae</taxon>
        <taxon>Acinetobacter</taxon>
    </lineage>
</organism>